<name>A0ABN9T843_9DINO</name>
<accession>A0ABN9T843</accession>
<sequence>MTNDASARLGAVPQYDVQKEAVAIEQANPEVRRGAGAGAENGVVVAAYTPGEDAAGADALEAAEGEPVEIVVRDAGGWAFCRAGGRGVTGWLPSAHVAELAALTADHAGGAGPRPEGLLAQRQGQVVEVVARHYSGWTYCREWQGPRAAADAAADRGEGWVADSYLEDRRSPAALASKWHRLVLQALEQVVAEASELELALAAAGHPTGAEDGGEEWLADCLEFVAWLAGELQGIAEAVQQQKAPRSGGEHEDEEWKELVSRDGGGDGSSRAPAAAGAAAAGAAGREAPPATGAAARETRALPAWVRLGAPCKWWSATGGRFCDAIVDRIDAQKQEVRVVFAADRSCWKVVGFGHFELPEAERTLCPLVDKERELREQLPEWVAVGSSASWWSVGQGRRPVDRAARR</sequence>
<evidence type="ECO:0000313" key="5">
    <source>
        <dbReference type="EMBL" id="CAK0840807.1"/>
    </source>
</evidence>
<organism evidence="5 6">
    <name type="scientific">Prorocentrum cordatum</name>
    <dbReference type="NCBI Taxonomy" id="2364126"/>
    <lineage>
        <taxon>Eukaryota</taxon>
        <taxon>Sar</taxon>
        <taxon>Alveolata</taxon>
        <taxon>Dinophyceae</taxon>
        <taxon>Prorocentrales</taxon>
        <taxon>Prorocentraceae</taxon>
        <taxon>Prorocentrum</taxon>
    </lineage>
</organism>
<gene>
    <name evidence="5" type="ORF">PCOR1329_LOCUS36153</name>
</gene>
<dbReference type="Gene3D" id="2.30.30.40">
    <property type="entry name" value="SH3 Domains"/>
    <property type="match status" value="1"/>
</dbReference>
<dbReference type="InterPro" id="IPR001452">
    <property type="entry name" value="SH3_domain"/>
</dbReference>
<dbReference type="EMBL" id="CAUYUJ010014402">
    <property type="protein sequence ID" value="CAK0840807.1"/>
    <property type="molecule type" value="Genomic_DNA"/>
</dbReference>
<evidence type="ECO:0000313" key="6">
    <source>
        <dbReference type="Proteomes" id="UP001189429"/>
    </source>
</evidence>
<reference evidence="5" key="1">
    <citation type="submission" date="2023-10" db="EMBL/GenBank/DDBJ databases">
        <authorList>
            <person name="Chen Y."/>
            <person name="Shah S."/>
            <person name="Dougan E. K."/>
            <person name="Thang M."/>
            <person name="Chan C."/>
        </authorList>
    </citation>
    <scope>NUCLEOTIDE SEQUENCE [LARGE SCALE GENOMIC DNA]</scope>
</reference>
<dbReference type="Proteomes" id="UP001189429">
    <property type="component" value="Unassembled WGS sequence"/>
</dbReference>
<evidence type="ECO:0000256" key="2">
    <source>
        <dbReference type="PROSITE-ProRule" id="PRU00192"/>
    </source>
</evidence>
<proteinExistence type="predicted"/>
<protein>
    <recommendedName>
        <fullName evidence="4">SH3 domain-containing protein</fullName>
    </recommendedName>
</protein>
<evidence type="ECO:0000256" key="1">
    <source>
        <dbReference type="ARBA" id="ARBA00022443"/>
    </source>
</evidence>
<dbReference type="InterPro" id="IPR036028">
    <property type="entry name" value="SH3-like_dom_sf"/>
</dbReference>
<dbReference type="SUPFAM" id="SSF50044">
    <property type="entry name" value="SH3-domain"/>
    <property type="match status" value="1"/>
</dbReference>
<comment type="caution">
    <text evidence="5">The sequence shown here is derived from an EMBL/GenBank/DDBJ whole genome shotgun (WGS) entry which is preliminary data.</text>
</comment>
<feature type="region of interest" description="Disordered" evidence="3">
    <location>
        <begin position="239"/>
        <end position="296"/>
    </location>
</feature>
<evidence type="ECO:0000256" key="3">
    <source>
        <dbReference type="SAM" id="MobiDB-lite"/>
    </source>
</evidence>
<feature type="compositionally biased region" description="Low complexity" evidence="3">
    <location>
        <begin position="269"/>
        <end position="296"/>
    </location>
</feature>
<feature type="domain" description="SH3" evidence="4">
    <location>
        <begin position="37"/>
        <end position="102"/>
    </location>
</feature>
<dbReference type="PROSITE" id="PS50002">
    <property type="entry name" value="SH3"/>
    <property type="match status" value="1"/>
</dbReference>
<evidence type="ECO:0000259" key="4">
    <source>
        <dbReference type="PROSITE" id="PS50002"/>
    </source>
</evidence>
<keyword evidence="6" id="KW-1185">Reference proteome</keyword>
<dbReference type="SMART" id="SM00326">
    <property type="entry name" value="SH3"/>
    <property type="match status" value="1"/>
</dbReference>
<keyword evidence="1 2" id="KW-0728">SH3 domain</keyword>